<dbReference type="FunFam" id="1.10.238.10:FF:000178">
    <property type="entry name" value="Calmodulin-2 A"/>
    <property type="match status" value="1"/>
</dbReference>
<proteinExistence type="inferred from homology"/>
<dbReference type="PROSITE" id="PS50222">
    <property type="entry name" value="EF_HAND_2"/>
    <property type="match status" value="3"/>
</dbReference>
<evidence type="ECO:0000256" key="2">
    <source>
        <dbReference type="ARBA" id="ARBA00022723"/>
    </source>
</evidence>
<dbReference type="InterPro" id="IPR018247">
    <property type="entry name" value="EF_Hand_1_Ca_BS"/>
</dbReference>
<keyword evidence="7" id="KW-1185">Reference proteome</keyword>
<dbReference type="Pfam" id="PF13499">
    <property type="entry name" value="EF-hand_7"/>
    <property type="match status" value="1"/>
</dbReference>
<feature type="domain" description="EF-hand" evidence="5">
    <location>
        <begin position="44"/>
        <end position="79"/>
    </location>
</feature>
<protein>
    <recommendedName>
        <fullName evidence="5">EF-hand domain-containing protein</fullName>
    </recommendedName>
</protein>
<gene>
    <name evidence="6" type="ORF">GOP47_0022909</name>
</gene>
<evidence type="ECO:0000259" key="5">
    <source>
        <dbReference type="PROSITE" id="PS50222"/>
    </source>
</evidence>
<dbReference type="GO" id="GO:0005509">
    <property type="term" value="F:calcium ion binding"/>
    <property type="evidence" value="ECO:0007669"/>
    <property type="project" value="InterPro"/>
</dbReference>
<dbReference type="CDD" id="cd00051">
    <property type="entry name" value="EFh"/>
    <property type="match status" value="1"/>
</dbReference>
<evidence type="ECO:0000256" key="4">
    <source>
        <dbReference type="ARBA" id="ARBA00022837"/>
    </source>
</evidence>
<keyword evidence="4" id="KW-0106">Calcium</keyword>
<evidence type="ECO:0000313" key="6">
    <source>
        <dbReference type="EMBL" id="KAI5062370.1"/>
    </source>
</evidence>
<organism evidence="6 7">
    <name type="scientific">Adiantum capillus-veneris</name>
    <name type="common">Maidenhair fern</name>
    <dbReference type="NCBI Taxonomy" id="13818"/>
    <lineage>
        <taxon>Eukaryota</taxon>
        <taxon>Viridiplantae</taxon>
        <taxon>Streptophyta</taxon>
        <taxon>Embryophyta</taxon>
        <taxon>Tracheophyta</taxon>
        <taxon>Polypodiopsida</taxon>
        <taxon>Polypodiidae</taxon>
        <taxon>Polypodiales</taxon>
        <taxon>Pteridineae</taxon>
        <taxon>Pteridaceae</taxon>
        <taxon>Vittarioideae</taxon>
        <taxon>Adiantum</taxon>
    </lineage>
</organism>
<accession>A0A9D4U758</accession>
<sequence length="126" mass="14320">MTEQLSSEPILEFKEDFGLFHKDGDGNITSTELGTVMCSRGQNPIEAELHETINEVDADGNGTIDFIEFLNLMARKMKDTYCVEELKESFKVFDKDQNGLISVAKLCHVITNLWEKLTDEKVDKMI</sequence>
<comment type="similarity">
    <text evidence="1">Belongs to the calmodulin family.</text>
</comment>
<evidence type="ECO:0000256" key="3">
    <source>
        <dbReference type="ARBA" id="ARBA00022737"/>
    </source>
</evidence>
<dbReference type="PANTHER" id="PTHR23048">
    <property type="entry name" value="MYOSIN LIGHT CHAIN 1, 3"/>
    <property type="match status" value="1"/>
</dbReference>
<evidence type="ECO:0000256" key="1">
    <source>
        <dbReference type="ARBA" id="ARBA00009763"/>
    </source>
</evidence>
<reference evidence="6" key="1">
    <citation type="submission" date="2021-01" db="EMBL/GenBank/DDBJ databases">
        <title>Adiantum capillus-veneris genome.</title>
        <authorList>
            <person name="Fang Y."/>
            <person name="Liao Q."/>
        </authorList>
    </citation>
    <scope>NUCLEOTIDE SEQUENCE</scope>
    <source>
        <strain evidence="6">H3</strain>
        <tissue evidence="6">Leaf</tissue>
    </source>
</reference>
<dbReference type="SUPFAM" id="SSF47473">
    <property type="entry name" value="EF-hand"/>
    <property type="match status" value="1"/>
</dbReference>
<evidence type="ECO:0000313" key="7">
    <source>
        <dbReference type="Proteomes" id="UP000886520"/>
    </source>
</evidence>
<dbReference type="InterPro" id="IPR002048">
    <property type="entry name" value="EF_hand_dom"/>
</dbReference>
<dbReference type="InterPro" id="IPR050230">
    <property type="entry name" value="CALM/Myosin/TropC-like"/>
</dbReference>
<dbReference type="PROSITE" id="PS00018">
    <property type="entry name" value="EF_HAND_1"/>
    <property type="match status" value="1"/>
</dbReference>
<feature type="domain" description="EF-hand" evidence="5">
    <location>
        <begin position="8"/>
        <end position="43"/>
    </location>
</feature>
<dbReference type="Gene3D" id="1.10.238.10">
    <property type="entry name" value="EF-hand"/>
    <property type="match status" value="2"/>
</dbReference>
<dbReference type="InterPro" id="IPR011992">
    <property type="entry name" value="EF-hand-dom_pair"/>
</dbReference>
<dbReference type="OrthoDB" id="26525at2759"/>
<keyword evidence="2" id="KW-0479">Metal-binding</keyword>
<keyword evidence="3" id="KW-0677">Repeat</keyword>
<dbReference type="EMBL" id="JABFUD020000022">
    <property type="protein sequence ID" value="KAI5062370.1"/>
    <property type="molecule type" value="Genomic_DNA"/>
</dbReference>
<dbReference type="Proteomes" id="UP000886520">
    <property type="component" value="Chromosome 22"/>
</dbReference>
<dbReference type="AlphaFoldDB" id="A0A9D4U758"/>
<dbReference type="Pfam" id="PF13405">
    <property type="entry name" value="EF-hand_6"/>
    <property type="match status" value="1"/>
</dbReference>
<feature type="domain" description="EF-hand" evidence="5">
    <location>
        <begin position="81"/>
        <end position="116"/>
    </location>
</feature>
<dbReference type="PANTHER" id="PTHR23048:SF53">
    <property type="entry name" value="CALMODULIN"/>
    <property type="match status" value="1"/>
</dbReference>
<name>A0A9D4U758_ADICA</name>
<dbReference type="GO" id="GO:0016460">
    <property type="term" value="C:myosin II complex"/>
    <property type="evidence" value="ECO:0007669"/>
    <property type="project" value="TreeGrafter"/>
</dbReference>
<dbReference type="SMART" id="SM00054">
    <property type="entry name" value="EFh"/>
    <property type="match status" value="3"/>
</dbReference>
<comment type="caution">
    <text evidence="6">The sequence shown here is derived from an EMBL/GenBank/DDBJ whole genome shotgun (WGS) entry which is preliminary data.</text>
</comment>